<evidence type="ECO:0000256" key="6">
    <source>
        <dbReference type="ARBA" id="ARBA00022527"/>
    </source>
</evidence>
<comment type="catalytic activity">
    <reaction evidence="20">
        <text>L-threonyl-[protein] + ATP = O-phospho-L-threonyl-[protein] + ADP + H(+)</text>
        <dbReference type="Rhea" id="RHEA:46608"/>
        <dbReference type="Rhea" id="RHEA-COMP:11060"/>
        <dbReference type="Rhea" id="RHEA-COMP:11605"/>
        <dbReference type="ChEBI" id="CHEBI:15378"/>
        <dbReference type="ChEBI" id="CHEBI:30013"/>
        <dbReference type="ChEBI" id="CHEBI:30616"/>
        <dbReference type="ChEBI" id="CHEBI:61977"/>
        <dbReference type="ChEBI" id="CHEBI:456216"/>
        <dbReference type="EC" id="2.7.11.1"/>
    </reaction>
</comment>
<dbReference type="InterPro" id="IPR032675">
    <property type="entry name" value="LRR_dom_sf"/>
</dbReference>
<dbReference type="Gene3D" id="3.80.10.10">
    <property type="entry name" value="Ribonuclease Inhibitor"/>
    <property type="match status" value="1"/>
</dbReference>
<name>A0AAD8RYJ3_LOLMU</name>
<evidence type="ECO:0000256" key="3">
    <source>
        <dbReference type="ARBA" id="ARBA00008684"/>
    </source>
</evidence>
<evidence type="ECO:0000256" key="23">
    <source>
        <dbReference type="SAM" id="SignalP"/>
    </source>
</evidence>
<dbReference type="InterPro" id="IPR013210">
    <property type="entry name" value="LRR_N_plant-typ"/>
</dbReference>
<dbReference type="InterPro" id="IPR001611">
    <property type="entry name" value="Leu-rich_rpt"/>
</dbReference>
<dbReference type="InterPro" id="IPR011009">
    <property type="entry name" value="Kinase-like_dom_sf"/>
</dbReference>
<keyword evidence="11 23" id="KW-0732">Signal</keyword>
<evidence type="ECO:0000256" key="12">
    <source>
        <dbReference type="ARBA" id="ARBA00022737"/>
    </source>
</evidence>
<evidence type="ECO:0000313" key="25">
    <source>
        <dbReference type="EMBL" id="KAK1642374.1"/>
    </source>
</evidence>
<dbReference type="PANTHER" id="PTHR27008">
    <property type="entry name" value="OS04G0122200 PROTEIN"/>
    <property type="match status" value="1"/>
</dbReference>
<evidence type="ECO:0000256" key="13">
    <source>
        <dbReference type="ARBA" id="ARBA00022741"/>
    </source>
</evidence>
<dbReference type="PANTHER" id="PTHR27008:SF497">
    <property type="entry name" value="OS11G0695000 PROTEIN"/>
    <property type="match status" value="1"/>
</dbReference>
<evidence type="ECO:0000256" key="19">
    <source>
        <dbReference type="ARBA" id="ARBA00023180"/>
    </source>
</evidence>
<dbReference type="SMART" id="SM00220">
    <property type="entry name" value="S_TKc"/>
    <property type="match status" value="1"/>
</dbReference>
<keyword evidence="7" id="KW-0597">Phosphoprotein</keyword>
<dbReference type="PROSITE" id="PS00107">
    <property type="entry name" value="PROTEIN_KINASE_ATP"/>
    <property type="match status" value="1"/>
</dbReference>
<dbReference type="FunFam" id="3.30.200.20:FF:000661">
    <property type="entry name" value="Serine-threonine protein kinase plant-type"/>
    <property type="match status" value="1"/>
</dbReference>
<keyword evidence="5" id="KW-1003">Cell membrane</keyword>
<keyword evidence="8" id="KW-0433">Leucine-rich repeat</keyword>
<evidence type="ECO:0000256" key="16">
    <source>
        <dbReference type="ARBA" id="ARBA00022989"/>
    </source>
</evidence>
<protein>
    <recommendedName>
        <fullName evidence="4">non-specific serine/threonine protein kinase</fullName>
        <ecNumber evidence="4">2.7.11.1</ecNumber>
    </recommendedName>
</protein>
<keyword evidence="12" id="KW-0677">Repeat</keyword>
<dbReference type="Pfam" id="PF00069">
    <property type="entry name" value="Pkinase"/>
    <property type="match status" value="1"/>
</dbReference>
<organism evidence="25 26">
    <name type="scientific">Lolium multiflorum</name>
    <name type="common">Italian ryegrass</name>
    <name type="synonym">Lolium perenne subsp. multiflorum</name>
    <dbReference type="NCBI Taxonomy" id="4521"/>
    <lineage>
        <taxon>Eukaryota</taxon>
        <taxon>Viridiplantae</taxon>
        <taxon>Streptophyta</taxon>
        <taxon>Embryophyta</taxon>
        <taxon>Tracheophyta</taxon>
        <taxon>Spermatophyta</taxon>
        <taxon>Magnoliopsida</taxon>
        <taxon>Liliopsida</taxon>
        <taxon>Poales</taxon>
        <taxon>Poaceae</taxon>
        <taxon>BOP clade</taxon>
        <taxon>Pooideae</taxon>
        <taxon>Poodae</taxon>
        <taxon>Poeae</taxon>
        <taxon>Poeae Chloroplast Group 2 (Poeae type)</taxon>
        <taxon>Loliodinae</taxon>
        <taxon>Loliinae</taxon>
        <taxon>Lolium</taxon>
    </lineage>
</organism>
<dbReference type="SUPFAM" id="SSF52058">
    <property type="entry name" value="L domain-like"/>
    <property type="match status" value="1"/>
</dbReference>
<keyword evidence="26" id="KW-1185">Reference proteome</keyword>
<comment type="catalytic activity">
    <reaction evidence="21">
        <text>L-seryl-[protein] + ATP = O-phospho-L-seryl-[protein] + ADP + H(+)</text>
        <dbReference type="Rhea" id="RHEA:17989"/>
        <dbReference type="Rhea" id="RHEA-COMP:9863"/>
        <dbReference type="Rhea" id="RHEA-COMP:11604"/>
        <dbReference type="ChEBI" id="CHEBI:15378"/>
        <dbReference type="ChEBI" id="CHEBI:29999"/>
        <dbReference type="ChEBI" id="CHEBI:30616"/>
        <dbReference type="ChEBI" id="CHEBI:83421"/>
        <dbReference type="ChEBI" id="CHEBI:456216"/>
        <dbReference type="EC" id="2.7.11.1"/>
    </reaction>
</comment>
<evidence type="ECO:0000256" key="18">
    <source>
        <dbReference type="ARBA" id="ARBA00023170"/>
    </source>
</evidence>
<comment type="similarity">
    <text evidence="3">Belongs to the protein kinase superfamily. Ser/Thr protein kinase family.</text>
</comment>
<dbReference type="Pfam" id="PF00560">
    <property type="entry name" value="LRR_1"/>
    <property type="match status" value="2"/>
</dbReference>
<evidence type="ECO:0000256" key="11">
    <source>
        <dbReference type="ARBA" id="ARBA00022729"/>
    </source>
</evidence>
<feature type="signal peptide" evidence="23">
    <location>
        <begin position="1"/>
        <end position="21"/>
    </location>
</feature>
<evidence type="ECO:0000313" key="26">
    <source>
        <dbReference type="Proteomes" id="UP001231189"/>
    </source>
</evidence>
<evidence type="ECO:0000256" key="5">
    <source>
        <dbReference type="ARBA" id="ARBA00022475"/>
    </source>
</evidence>
<dbReference type="SUPFAM" id="SSF56112">
    <property type="entry name" value="Protein kinase-like (PK-like)"/>
    <property type="match status" value="1"/>
</dbReference>
<dbReference type="Gene3D" id="3.30.200.20">
    <property type="entry name" value="Phosphorylase Kinase, domain 1"/>
    <property type="match status" value="1"/>
</dbReference>
<dbReference type="FunFam" id="1.10.510.10:FF:000358">
    <property type="entry name" value="Putative leucine-rich repeat receptor-like serine/threonine-protein kinase"/>
    <property type="match status" value="1"/>
</dbReference>
<dbReference type="EC" id="2.7.11.1" evidence="4"/>
<dbReference type="Proteomes" id="UP001231189">
    <property type="component" value="Unassembled WGS sequence"/>
</dbReference>
<evidence type="ECO:0000256" key="1">
    <source>
        <dbReference type="ARBA" id="ARBA00004162"/>
    </source>
</evidence>
<dbReference type="SMART" id="SM00369">
    <property type="entry name" value="LRR_TYP"/>
    <property type="match status" value="3"/>
</dbReference>
<dbReference type="PROSITE" id="PS50011">
    <property type="entry name" value="PROTEIN_KINASE_DOM"/>
    <property type="match status" value="1"/>
</dbReference>
<evidence type="ECO:0000256" key="15">
    <source>
        <dbReference type="ARBA" id="ARBA00022840"/>
    </source>
</evidence>
<evidence type="ECO:0000256" key="8">
    <source>
        <dbReference type="ARBA" id="ARBA00022614"/>
    </source>
</evidence>
<keyword evidence="6" id="KW-0723">Serine/threonine-protein kinase</keyword>
<evidence type="ECO:0000256" key="4">
    <source>
        <dbReference type="ARBA" id="ARBA00012513"/>
    </source>
</evidence>
<dbReference type="EMBL" id="JAUUTY010000004">
    <property type="protein sequence ID" value="KAK1642374.1"/>
    <property type="molecule type" value="Genomic_DNA"/>
</dbReference>
<accession>A0AAD8RYJ3</accession>
<evidence type="ECO:0000256" key="21">
    <source>
        <dbReference type="ARBA" id="ARBA00048679"/>
    </source>
</evidence>
<keyword evidence="14" id="KW-0418">Kinase</keyword>
<evidence type="ECO:0000256" key="7">
    <source>
        <dbReference type="ARBA" id="ARBA00022553"/>
    </source>
</evidence>
<gene>
    <name evidence="25" type="ORF">QYE76_060179</name>
</gene>
<dbReference type="InterPro" id="IPR017441">
    <property type="entry name" value="Protein_kinase_ATP_BS"/>
</dbReference>
<evidence type="ECO:0000256" key="17">
    <source>
        <dbReference type="ARBA" id="ARBA00023136"/>
    </source>
</evidence>
<evidence type="ECO:0000256" key="20">
    <source>
        <dbReference type="ARBA" id="ARBA00047899"/>
    </source>
</evidence>
<evidence type="ECO:0000259" key="24">
    <source>
        <dbReference type="PROSITE" id="PS50011"/>
    </source>
</evidence>
<evidence type="ECO:0000256" key="14">
    <source>
        <dbReference type="ARBA" id="ARBA00022777"/>
    </source>
</evidence>
<sequence length="556" mass="61344">MSARIPMIIFLLLLLSAVSYSSPSPTNGSDTDLAALLAFKAQLADPLRVLATNWTPGTSFCHWFGVSCSRRRQRVTALSLPDVPLVGSIAPHVGNLSFLSSLNLTYANLTGSIPVQLGRLHRLRYLGLRGNLISNDIPAALGNLTRLEILNLAWNQLSCQIPPEMLVHMHNLRKISLAGNDLSGQIPPSLFNNTPSLAFIQFGNNSLSGPIPHSIASLSKLEKKMKSGEDKAYVDPTDVLGHQRVSYHELVRATNSFSEENILGSGSFGKVFKGQMSSGLLVAIKVIDMQLEHAIQSFDAECRVLRMARHRNLIRILNTCSNLDFRALVLQYMPNGSLEMLLHGSESTRMRLGFLERLGIMLDVSMAMDYLHHEHYELVLHCDLKPSNVLFDEEMTAHVADFGIARLLLDDNSMTSSSMPGTIGYMAPEYGSLGKASRKSDVFSYGIMLLEVFTGRRPTDSMFGAQLTLRQWVQWAFPTNLVQIVGGIQLLQGSSLSSCSLDDGFLVSVFELGLLCSSESPDERITMRDVVVTLKKIKAEYIKRITTTTSRSTHTD</sequence>
<keyword evidence="19" id="KW-0325">Glycoprotein</keyword>
<dbReference type="Pfam" id="PF08263">
    <property type="entry name" value="LRRNT_2"/>
    <property type="match status" value="1"/>
</dbReference>
<reference evidence="25" key="1">
    <citation type="submission" date="2023-07" db="EMBL/GenBank/DDBJ databases">
        <title>A chromosome-level genome assembly of Lolium multiflorum.</title>
        <authorList>
            <person name="Chen Y."/>
            <person name="Copetti D."/>
            <person name="Kolliker R."/>
            <person name="Studer B."/>
        </authorList>
    </citation>
    <scope>NUCLEOTIDE SEQUENCE</scope>
    <source>
        <strain evidence="25">02402/16</strain>
        <tissue evidence="25">Leaf</tissue>
    </source>
</reference>
<keyword evidence="18" id="KW-0675">Receptor</keyword>
<dbReference type="InterPro" id="IPR000719">
    <property type="entry name" value="Prot_kinase_dom"/>
</dbReference>
<dbReference type="Gene3D" id="1.10.510.10">
    <property type="entry name" value="Transferase(Phosphotransferase) domain 1"/>
    <property type="match status" value="1"/>
</dbReference>
<dbReference type="GO" id="GO:0005524">
    <property type="term" value="F:ATP binding"/>
    <property type="evidence" value="ECO:0007669"/>
    <property type="project" value="UniProtKB-UniRule"/>
</dbReference>
<evidence type="ECO:0000256" key="22">
    <source>
        <dbReference type="PROSITE-ProRule" id="PRU10141"/>
    </source>
</evidence>
<keyword evidence="9" id="KW-0808">Transferase</keyword>
<keyword evidence="15 22" id="KW-0067">ATP-binding</keyword>
<dbReference type="InterPro" id="IPR008271">
    <property type="entry name" value="Ser/Thr_kinase_AS"/>
</dbReference>
<dbReference type="PROSITE" id="PS00108">
    <property type="entry name" value="PROTEIN_KINASE_ST"/>
    <property type="match status" value="1"/>
</dbReference>
<feature type="domain" description="Protein kinase" evidence="24">
    <location>
        <begin position="257"/>
        <end position="542"/>
    </location>
</feature>
<comment type="subcellular location">
    <subcellularLocation>
        <location evidence="1">Cell membrane</location>
        <topology evidence="1">Single-pass membrane protein</topology>
    </subcellularLocation>
    <subcellularLocation>
        <location evidence="2">Membrane</location>
        <topology evidence="2">Single-pass type I membrane protein</topology>
    </subcellularLocation>
</comment>
<keyword evidence="16" id="KW-1133">Transmembrane helix</keyword>
<feature type="chain" id="PRO_5042133634" description="non-specific serine/threonine protein kinase" evidence="23">
    <location>
        <begin position="22"/>
        <end position="556"/>
    </location>
</feature>
<proteinExistence type="inferred from homology"/>
<evidence type="ECO:0000256" key="9">
    <source>
        <dbReference type="ARBA" id="ARBA00022679"/>
    </source>
</evidence>
<comment type="caution">
    <text evidence="25">The sequence shown here is derived from an EMBL/GenBank/DDBJ whole genome shotgun (WGS) entry which is preliminary data.</text>
</comment>
<dbReference type="FunFam" id="3.80.10.10:FF:000101">
    <property type="entry name" value="LRR receptor-like serine/threonine-protein kinase ERECTA"/>
    <property type="match status" value="1"/>
</dbReference>
<keyword evidence="13 22" id="KW-0547">Nucleotide-binding</keyword>
<dbReference type="GO" id="GO:0005886">
    <property type="term" value="C:plasma membrane"/>
    <property type="evidence" value="ECO:0007669"/>
    <property type="project" value="UniProtKB-SubCell"/>
</dbReference>
<keyword evidence="10" id="KW-0812">Transmembrane</keyword>
<keyword evidence="17" id="KW-0472">Membrane</keyword>
<evidence type="ECO:0000256" key="2">
    <source>
        <dbReference type="ARBA" id="ARBA00004479"/>
    </source>
</evidence>
<evidence type="ECO:0000256" key="10">
    <source>
        <dbReference type="ARBA" id="ARBA00022692"/>
    </source>
</evidence>
<dbReference type="InterPro" id="IPR003591">
    <property type="entry name" value="Leu-rich_rpt_typical-subtyp"/>
</dbReference>
<dbReference type="GO" id="GO:0004674">
    <property type="term" value="F:protein serine/threonine kinase activity"/>
    <property type="evidence" value="ECO:0007669"/>
    <property type="project" value="UniProtKB-KW"/>
</dbReference>
<feature type="binding site" evidence="22">
    <location>
        <position position="285"/>
    </location>
    <ligand>
        <name>ATP</name>
        <dbReference type="ChEBI" id="CHEBI:30616"/>
    </ligand>
</feature>
<dbReference type="InterPro" id="IPR051809">
    <property type="entry name" value="Plant_receptor-like_S/T_kinase"/>
</dbReference>
<dbReference type="AlphaFoldDB" id="A0AAD8RYJ3"/>